<keyword evidence="2 3" id="KW-0732">Signal</keyword>
<dbReference type="Proteomes" id="UP000198403">
    <property type="component" value="Unassembled WGS sequence"/>
</dbReference>
<dbReference type="Gene3D" id="3.40.50.2300">
    <property type="match status" value="2"/>
</dbReference>
<proteinExistence type="inferred from homology"/>
<reference evidence="5 6" key="1">
    <citation type="submission" date="2017-06" db="EMBL/GenBank/DDBJ databases">
        <authorList>
            <person name="Kim H.J."/>
            <person name="Triplett B.A."/>
        </authorList>
    </citation>
    <scope>NUCLEOTIDE SEQUENCE [LARGE SCALE GENOMIC DNA]</scope>
    <source>
        <strain evidence="5 6">DSM 44272</strain>
    </source>
</reference>
<dbReference type="PANTHER" id="PTHR30483:SF6">
    <property type="entry name" value="PERIPLASMIC BINDING PROTEIN OF ABC TRANSPORTER FOR NATURAL AMINO ACIDS"/>
    <property type="match status" value="1"/>
</dbReference>
<evidence type="ECO:0000313" key="6">
    <source>
        <dbReference type="Proteomes" id="UP000198403"/>
    </source>
</evidence>
<accession>A0A238ZDW2</accession>
<dbReference type="RefSeq" id="WP_089338304.1">
    <property type="nucleotide sequence ID" value="NZ_FZNO01000027.1"/>
</dbReference>
<dbReference type="Pfam" id="PF13458">
    <property type="entry name" value="Peripla_BP_6"/>
    <property type="match status" value="1"/>
</dbReference>
<dbReference type="InterPro" id="IPR028082">
    <property type="entry name" value="Peripla_BP_I"/>
</dbReference>
<dbReference type="PROSITE" id="PS51257">
    <property type="entry name" value="PROKAR_LIPOPROTEIN"/>
    <property type="match status" value="1"/>
</dbReference>
<dbReference type="SUPFAM" id="SSF53822">
    <property type="entry name" value="Periplasmic binding protein-like I"/>
    <property type="match status" value="1"/>
</dbReference>
<dbReference type="PANTHER" id="PTHR30483">
    <property type="entry name" value="LEUCINE-SPECIFIC-BINDING PROTEIN"/>
    <property type="match status" value="1"/>
</dbReference>
<evidence type="ECO:0000259" key="4">
    <source>
        <dbReference type="Pfam" id="PF13458"/>
    </source>
</evidence>
<comment type="similarity">
    <text evidence="1">Belongs to the leucine-binding protein family.</text>
</comment>
<dbReference type="InterPro" id="IPR028081">
    <property type="entry name" value="Leu-bd"/>
</dbReference>
<evidence type="ECO:0000256" key="2">
    <source>
        <dbReference type="ARBA" id="ARBA00022729"/>
    </source>
</evidence>
<feature type="chain" id="PRO_5012986324" evidence="3">
    <location>
        <begin position="31"/>
        <end position="408"/>
    </location>
</feature>
<gene>
    <name evidence="5" type="ORF">SAMN06272737_12726</name>
</gene>
<evidence type="ECO:0000313" key="5">
    <source>
        <dbReference type="EMBL" id="SNR80874.1"/>
    </source>
</evidence>
<dbReference type="OrthoDB" id="9772589at2"/>
<dbReference type="AlphaFoldDB" id="A0A238ZDW2"/>
<evidence type="ECO:0000256" key="1">
    <source>
        <dbReference type="ARBA" id="ARBA00010062"/>
    </source>
</evidence>
<feature type="domain" description="Leucine-binding protein" evidence="4">
    <location>
        <begin position="44"/>
        <end position="374"/>
    </location>
</feature>
<dbReference type="InterPro" id="IPR051010">
    <property type="entry name" value="BCAA_transport"/>
</dbReference>
<protein>
    <submittedName>
        <fullName evidence="5">ABC-type branched-chain amino acid transport system, substrate-binding protein</fullName>
    </submittedName>
</protein>
<name>A0A238ZDW2_9ACTN</name>
<organism evidence="5 6">
    <name type="scientific">Blastococcus mobilis</name>
    <dbReference type="NCBI Taxonomy" id="1938746"/>
    <lineage>
        <taxon>Bacteria</taxon>
        <taxon>Bacillati</taxon>
        <taxon>Actinomycetota</taxon>
        <taxon>Actinomycetes</taxon>
        <taxon>Geodermatophilales</taxon>
        <taxon>Geodermatophilaceae</taxon>
        <taxon>Blastococcus</taxon>
    </lineage>
</organism>
<sequence length="408" mass="43992">MGKLRSMHKALGVAAATALALTGCGGGADAGGATGSAGEDGVITVKLGVVGPKTGPASLYYEYMDQTFETFSDDFEEKYDVRFEVISEDDQASPEETARAVSRLINEKGVHALMGPPLSGNSLQVADVVQKSQLPWLLPGPNADEIINYDIQPNWAFMTNFTNQQIMAVLGERLWANGQKVGIVYSADGFGQSNLQHLKSWAEENGHEVTAEETIQPGASDANAIIQRFKDSGVDSVFMGITQGADTATVTRAIEQAGFEPKTIMTTGTILTNYKDVADPSQWEKIQIVDPRNFLEGGDSEVLAAVREATGEAPAIPTNNISTYAILDIYAQAVQEVGDATDFEAVRQAIEDIETVHIGDSLTIENPFSEDDHVLYDDDPAKWHTYGFDENFELVHLGTAAECLQKSC</sequence>
<dbReference type="EMBL" id="FZNO01000027">
    <property type="protein sequence ID" value="SNR80874.1"/>
    <property type="molecule type" value="Genomic_DNA"/>
</dbReference>
<feature type="signal peptide" evidence="3">
    <location>
        <begin position="1"/>
        <end position="30"/>
    </location>
</feature>
<evidence type="ECO:0000256" key="3">
    <source>
        <dbReference type="SAM" id="SignalP"/>
    </source>
</evidence>
<keyword evidence="6" id="KW-1185">Reference proteome</keyword>